<organism evidence="2 3">
    <name type="scientific">Crenobacter oryzisoli</name>
    <dbReference type="NCBI Taxonomy" id="3056844"/>
    <lineage>
        <taxon>Bacteria</taxon>
        <taxon>Pseudomonadati</taxon>
        <taxon>Pseudomonadota</taxon>
        <taxon>Betaproteobacteria</taxon>
        <taxon>Neisseriales</taxon>
        <taxon>Neisseriaceae</taxon>
        <taxon>Crenobacter</taxon>
    </lineage>
</organism>
<accession>A0ABT7XJP1</accession>
<reference evidence="2" key="1">
    <citation type="submission" date="2023-06" db="EMBL/GenBank/DDBJ databases">
        <authorList>
            <person name="Zhang S."/>
        </authorList>
    </citation>
    <scope>NUCLEOTIDE SEQUENCE</scope>
    <source>
        <strain evidence="2">SG2303</strain>
    </source>
</reference>
<feature type="chain" id="PRO_5046390974" description="Chitin-binding type-2 domain-containing protein" evidence="1">
    <location>
        <begin position="25"/>
        <end position="112"/>
    </location>
</feature>
<evidence type="ECO:0000313" key="3">
    <source>
        <dbReference type="Proteomes" id="UP001168540"/>
    </source>
</evidence>
<evidence type="ECO:0000256" key="1">
    <source>
        <dbReference type="SAM" id="SignalP"/>
    </source>
</evidence>
<keyword evidence="3" id="KW-1185">Reference proteome</keyword>
<evidence type="ECO:0008006" key="4">
    <source>
        <dbReference type="Google" id="ProtNLM"/>
    </source>
</evidence>
<sequence length="112" mass="12372">MKWLSYLVLGAALLGPLAAPQAEAHGHTHVVIGFGVGPIWGFGPYPYYPPPYYYPPPAVVVTTPPVYVQQQDAPSEPGSSNYWYYCNNPQGYYPYVKTCPAGWQQVTPQPPQ</sequence>
<feature type="signal peptide" evidence="1">
    <location>
        <begin position="1"/>
        <end position="24"/>
    </location>
</feature>
<protein>
    <recommendedName>
        <fullName evidence="4">Chitin-binding type-2 domain-containing protein</fullName>
    </recommendedName>
</protein>
<keyword evidence="1" id="KW-0732">Signal</keyword>
<name>A0ABT7XJP1_9NEIS</name>
<dbReference type="EMBL" id="JAUEDK010000004">
    <property type="protein sequence ID" value="MDN0074010.1"/>
    <property type="molecule type" value="Genomic_DNA"/>
</dbReference>
<evidence type="ECO:0000313" key="2">
    <source>
        <dbReference type="EMBL" id="MDN0074010.1"/>
    </source>
</evidence>
<gene>
    <name evidence="2" type="ORF">QU481_03785</name>
</gene>
<dbReference type="Proteomes" id="UP001168540">
    <property type="component" value="Unassembled WGS sequence"/>
</dbReference>
<dbReference type="RefSeq" id="WP_289828558.1">
    <property type="nucleotide sequence ID" value="NZ_JAUEDK010000004.1"/>
</dbReference>
<proteinExistence type="predicted"/>
<comment type="caution">
    <text evidence="2">The sequence shown here is derived from an EMBL/GenBank/DDBJ whole genome shotgun (WGS) entry which is preliminary data.</text>
</comment>